<organism evidence="1 2">
    <name type="scientific">Vaccinium darrowii</name>
    <dbReference type="NCBI Taxonomy" id="229202"/>
    <lineage>
        <taxon>Eukaryota</taxon>
        <taxon>Viridiplantae</taxon>
        <taxon>Streptophyta</taxon>
        <taxon>Embryophyta</taxon>
        <taxon>Tracheophyta</taxon>
        <taxon>Spermatophyta</taxon>
        <taxon>Magnoliopsida</taxon>
        <taxon>eudicotyledons</taxon>
        <taxon>Gunneridae</taxon>
        <taxon>Pentapetalae</taxon>
        <taxon>asterids</taxon>
        <taxon>Ericales</taxon>
        <taxon>Ericaceae</taxon>
        <taxon>Vaccinioideae</taxon>
        <taxon>Vaccinieae</taxon>
        <taxon>Vaccinium</taxon>
    </lineage>
</organism>
<proteinExistence type="predicted"/>
<evidence type="ECO:0000313" key="1">
    <source>
        <dbReference type="EMBL" id="KAH7835906.1"/>
    </source>
</evidence>
<name>A0ACB7X566_9ERIC</name>
<evidence type="ECO:0000313" key="2">
    <source>
        <dbReference type="Proteomes" id="UP000828048"/>
    </source>
</evidence>
<gene>
    <name evidence="1" type="ORF">Vadar_031053</name>
</gene>
<protein>
    <submittedName>
        <fullName evidence="1">Uncharacterized protein</fullName>
    </submittedName>
</protein>
<dbReference type="EMBL" id="CM037152">
    <property type="protein sequence ID" value="KAH7835906.1"/>
    <property type="molecule type" value="Genomic_DNA"/>
</dbReference>
<comment type="caution">
    <text evidence="1">The sequence shown here is derived from an EMBL/GenBank/DDBJ whole genome shotgun (WGS) entry which is preliminary data.</text>
</comment>
<accession>A0ACB7X566</accession>
<keyword evidence="2" id="KW-1185">Reference proteome</keyword>
<reference evidence="1 2" key="1">
    <citation type="journal article" date="2021" name="Hortic Res">
        <title>High-quality reference genome and annotation aids understanding of berry development for evergreen blueberry (Vaccinium darrowii).</title>
        <authorList>
            <person name="Yu J."/>
            <person name="Hulse-Kemp A.M."/>
            <person name="Babiker E."/>
            <person name="Staton M."/>
        </authorList>
    </citation>
    <scope>NUCLEOTIDE SEQUENCE [LARGE SCALE GENOMIC DNA]</scope>
    <source>
        <strain evidence="2">cv. NJ 8807/NJ 8810</strain>
        <tissue evidence="1">Young leaf</tissue>
    </source>
</reference>
<sequence length="167" mass="19653">MLIEDYNHRDEPVEHHGVPTADRDICGASGLVLELNASSSRLLSLSDEEVPFVDRNFTEKWNYQKVKYESDKTEIYQEILEKIKVYKREELSEQGFEDELWNHFNRLPIRRETDVNIEGPEDVLRHMMLLQRPYDSATKSAFEVRMVQANWLMTSITMEDDVNYHGG</sequence>
<dbReference type="Proteomes" id="UP000828048">
    <property type="component" value="Chromosome 2"/>
</dbReference>